<dbReference type="AlphaFoldDB" id="D8QVR7"/>
<dbReference type="KEGG" id="smo:SELMODRAFT_438289"/>
<evidence type="ECO:0000313" key="1">
    <source>
        <dbReference type="EMBL" id="EFJ36503.1"/>
    </source>
</evidence>
<dbReference type="EMBL" id="GL377567">
    <property type="protein sequence ID" value="EFJ36503.1"/>
    <property type="molecule type" value="Genomic_DNA"/>
</dbReference>
<name>D8QVR7_SELML</name>
<proteinExistence type="predicted"/>
<dbReference type="Gramene" id="EFJ36503">
    <property type="protein sequence ID" value="EFJ36503"/>
    <property type="gene ID" value="SELMODRAFT_438289"/>
</dbReference>
<protein>
    <submittedName>
        <fullName evidence="1">Uncharacterized protein</fullName>
    </submittedName>
</protein>
<evidence type="ECO:0000313" key="2">
    <source>
        <dbReference type="Proteomes" id="UP000001514"/>
    </source>
</evidence>
<organism evidence="2">
    <name type="scientific">Selaginella moellendorffii</name>
    <name type="common">Spikemoss</name>
    <dbReference type="NCBI Taxonomy" id="88036"/>
    <lineage>
        <taxon>Eukaryota</taxon>
        <taxon>Viridiplantae</taxon>
        <taxon>Streptophyta</taxon>
        <taxon>Embryophyta</taxon>
        <taxon>Tracheophyta</taxon>
        <taxon>Lycopodiopsida</taxon>
        <taxon>Selaginellales</taxon>
        <taxon>Selaginellaceae</taxon>
        <taxon>Selaginella</taxon>
    </lineage>
</organism>
<sequence length="103" mass="11997">MPQPVLLKRSDFRWNFPKEIVVAYPIHPSQHLPARQTKCILTEPGVLWFAIIGICRVWQPVKFLDFGSSRSYTECKENGEERKKKVIHSCRREAKSCKACKHS</sequence>
<reference evidence="1 2" key="1">
    <citation type="journal article" date="2011" name="Science">
        <title>The Selaginella genome identifies genetic changes associated with the evolution of vascular plants.</title>
        <authorList>
            <person name="Banks J.A."/>
            <person name="Nishiyama T."/>
            <person name="Hasebe M."/>
            <person name="Bowman J.L."/>
            <person name="Gribskov M."/>
            <person name="dePamphilis C."/>
            <person name="Albert V.A."/>
            <person name="Aono N."/>
            <person name="Aoyama T."/>
            <person name="Ambrose B.A."/>
            <person name="Ashton N.W."/>
            <person name="Axtell M.J."/>
            <person name="Barker E."/>
            <person name="Barker M.S."/>
            <person name="Bennetzen J.L."/>
            <person name="Bonawitz N.D."/>
            <person name="Chapple C."/>
            <person name="Cheng C."/>
            <person name="Correa L.G."/>
            <person name="Dacre M."/>
            <person name="DeBarry J."/>
            <person name="Dreyer I."/>
            <person name="Elias M."/>
            <person name="Engstrom E.M."/>
            <person name="Estelle M."/>
            <person name="Feng L."/>
            <person name="Finet C."/>
            <person name="Floyd S.K."/>
            <person name="Frommer W.B."/>
            <person name="Fujita T."/>
            <person name="Gramzow L."/>
            <person name="Gutensohn M."/>
            <person name="Harholt J."/>
            <person name="Hattori M."/>
            <person name="Heyl A."/>
            <person name="Hirai T."/>
            <person name="Hiwatashi Y."/>
            <person name="Ishikawa M."/>
            <person name="Iwata M."/>
            <person name="Karol K.G."/>
            <person name="Koehler B."/>
            <person name="Kolukisaoglu U."/>
            <person name="Kubo M."/>
            <person name="Kurata T."/>
            <person name="Lalonde S."/>
            <person name="Li K."/>
            <person name="Li Y."/>
            <person name="Litt A."/>
            <person name="Lyons E."/>
            <person name="Manning G."/>
            <person name="Maruyama T."/>
            <person name="Michael T.P."/>
            <person name="Mikami K."/>
            <person name="Miyazaki S."/>
            <person name="Morinaga S."/>
            <person name="Murata T."/>
            <person name="Mueller-Roeber B."/>
            <person name="Nelson D.R."/>
            <person name="Obara M."/>
            <person name="Oguri Y."/>
            <person name="Olmstead R.G."/>
            <person name="Onodera N."/>
            <person name="Petersen B.L."/>
            <person name="Pils B."/>
            <person name="Prigge M."/>
            <person name="Rensing S.A."/>
            <person name="Riano-Pachon D.M."/>
            <person name="Roberts A.W."/>
            <person name="Sato Y."/>
            <person name="Scheller H.V."/>
            <person name="Schulz B."/>
            <person name="Schulz C."/>
            <person name="Shakirov E.V."/>
            <person name="Shibagaki N."/>
            <person name="Shinohara N."/>
            <person name="Shippen D.E."/>
            <person name="Soerensen I."/>
            <person name="Sotooka R."/>
            <person name="Sugimoto N."/>
            <person name="Sugita M."/>
            <person name="Sumikawa N."/>
            <person name="Tanurdzic M."/>
            <person name="Theissen G."/>
            <person name="Ulvskov P."/>
            <person name="Wakazuki S."/>
            <person name="Weng J.K."/>
            <person name="Willats W.W."/>
            <person name="Wipf D."/>
            <person name="Wolf P.G."/>
            <person name="Yang L."/>
            <person name="Zimmer A.D."/>
            <person name="Zhu Q."/>
            <person name="Mitros T."/>
            <person name="Hellsten U."/>
            <person name="Loque D."/>
            <person name="Otillar R."/>
            <person name="Salamov A."/>
            <person name="Schmutz J."/>
            <person name="Shapiro H."/>
            <person name="Lindquist E."/>
            <person name="Lucas S."/>
            <person name="Rokhsar D."/>
            <person name="Grigoriev I.V."/>
        </authorList>
    </citation>
    <scope>NUCLEOTIDE SEQUENCE [LARGE SCALE GENOMIC DNA]</scope>
</reference>
<dbReference type="HOGENOM" id="CLU_2268461_0_0_1"/>
<gene>
    <name evidence="1" type="ORF">SELMODRAFT_438289</name>
</gene>
<dbReference type="Proteomes" id="UP000001514">
    <property type="component" value="Unassembled WGS sequence"/>
</dbReference>
<keyword evidence="2" id="KW-1185">Reference proteome</keyword>
<dbReference type="InParanoid" id="D8QVR7"/>
<accession>D8QVR7</accession>